<dbReference type="AlphaFoldDB" id="K1PA70"/>
<proteinExistence type="predicted"/>
<protein>
    <submittedName>
        <fullName evidence="1">Uncharacterized protein</fullName>
    </submittedName>
</protein>
<name>K1PA70_MAGGI</name>
<dbReference type="InParanoid" id="K1PA70"/>
<dbReference type="HOGENOM" id="CLU_1549137_0_0_1"/>
<dbReference type="Gene3D" id="3.90.70.80">
    <property type="match status" value="1"/>
</dbReference>
<reference evidence="1" key="1">
    <citation type="journal article" date="2012" name="Nature">
        <title>The oyster genome reveals stress adaptation and complexity of shell formation.</title>
        <authorList>
            <person name="Zhang G."/>
            <person name="Fang X."/>
            <person name="Guo X."/>
            <person name="Li L."/>
            <person name="Luo R."/>
            <person name="Xu F."/>
            <person name="Yang P."/>
            <person name="Zhang L."/>
            <person name="Wang X."/>
            <person name="Qi H."/>
            <person name="Xiong Z."/>
            <person name="Que H."/>
            <person name="Xie Y."/>
            <person name="Holland P.W."/>
            <person name="Paps J."/>
            <person name="Zhu Y."/>
            <person name="Wu F."/>
            <person name="Chen Y."/>
            <person name="Wang J."/>
            <person name="Peng C."/>
            <person name="Meng J."/>
            <person name="Yang L."/>
            <person name="Liu J."/>
            <person name="Wen B."/>
            <person name="Zhang N."/>
            <person name="Huang Z."/>
            <person name="Zhu Q."/>
            <person name="Feng Y."/>
            <person name="Mount A."/>
            <person name="Hedgecock D."/>
            <person name="Xu Z."/>
            <person name="Liu Y."/>
            <person name="Domazet-Loso T."/>
            <person name="Du Y."/>
            <person name="Sun X."/>
            <person name="Zhang S."/>
            <person name="Liu B."/>
            <person name="Cheng P."/>
            <person name="Jiang X."/>
            <person name="Li J."/>
            <person name="Fan D."/>
            <person name="Wang W."/>
            <person name="Fu W."/>
            <person name="Wang T."/>
            <person name="Wang B."/>
            <person name="Zhang J."/>
            <person name="Peng Z."/>
            <person name="Li Y."/>
            <person name="Li N."/>
            <person name="Wang J."/>
            <person name="Chen M."/>
            <person name="He Y."/>
            <person name="Tan F."/>
            <person name="Song X."/>
            <person name="Zheng Q."/>
            <person name="Huang R."/>
            <person name="Yang H."/>
            <person name="Du X."/>
            <person name="Chen L."/>
            <person name="Yang M."/>
            <person name="Gaffney P.M."/>
            <person name="Wang S."/>
            <person name="Luo L."/>
            <person name="She Z."/>
            <person name="Ming Y."/>
            <person name="Huang W."/>
            <person name="Zhang S."/>
            <person name="Huang B."/>
            <person name="Zhang Y."/>
            <person name="Qu T."/>
            <person name="Ni P."/>
            <person name="Miao G."/>
            <person name="Wang J."/>
            <person name="Wang Q."/>
            <person name="Steinberg C.E."/>
            <person name="Wang H."/>
            <person name="Li N."/>
            <person name="Qian L."/>
            <person name="Zhang G."/>
            <person name="Li Y."/>
            <person name="Yang H."/>
            <person name="Liu X."/>
            <person name="Wang J."/>
            <person name="Yin Y."/>
            <person name="Wang J."/>
        </authorList>
    </citation>
    <scope>NUCLEOTIDE SEQUENCE [LARGE SCALE GENOMIC DNA]</scope>
    <source>
        <strain evidence="1">05x7-T-G4-1.051#20</strain>
    </source>
</reference>
<dbReference type="EMBL" id="JH816787">
    <property type="protein sequence ID" value="EKC18343.1"/>
    <property type="molecule type" value="Genomic_DNA"/>
</dbReference>
<organism evidence="1">
    <name type="scientific">Magallana gigas</name>
    <name type="common">Pacific oyster</name>
    <name type="synonym">Crassostrea gigas</name>
    <dbReference type="NCBI Taxonomy" id="29159"/>
    <lineage>
        <taxon>Eukaryota</taxon>
        <taxon>Metazoa</taxon>
        <taxon>Spiralia</taxon>
        <taxon>Lophotrochozoa</taxon>
        <taxon>Mollusca</taxon>
        <taxon>Bivalvia</taxon>
        <taxon>Autobranchia</taxon>
        <taxon>Pteriomorphia</taxon>
        <taxon>Ostreida</taxon>
        <taxon>Ostreoidea</taxon>
        <taxon>Ostreidae</taxon>
        <taxon>Magallana</taxon>
    </lineage>
</organism>
<evidence type="ECO:0000313" key="1">
    <source>
        <dbReference type="EMBL" id="EKC18343.1"/>
    </source>
</evidence>
<accession>K1PA70</accession>
<gene>
    <name evidence="1" type="ORF">CGI_10013147</name>
</gene>
<dbReference type="CDD" id="cd22744">
    <property type="entry name" value="OTU"/>
    <property type="match status" value="1"/>
</dbReference>
<sequence>MSDDEWMTKEEKINRYRKFMTKNDCYDDYLTLHSNIGKWAEDVIIQASADKYCLHIFVSFYTNHNEVIRTVAKPVQAERENYKRIFLKLENGHYTIISKDLKVSPEEPWFDLLGPPADGPEQYQYELPEEDWFDLLFSLEDGTEKCKCDKGPYNTKSPNTPQWTMLHETVLSK</sequence>